<dbReference type="Proteomes" id="UP001407347">
    <property type="component" value="Unassembled WGS sequence"/>
</dbReference>
<reference evidence="1 2" key="1">
    <citation type="journal article" date="2023" name="PLoS ONE">
        <title>Complete genome assembly of Hawai'i environmental nontuberculous mycobacteria reveals unexpected co-isolation with methylobacteria.</title>
        <authorList>
            <person name="Hendrix J."/>
            <person name="Epperson L.E."/>
            <person name="Tong E.I."/>
            <person name="Chan Y.L."/>
            <person name="Hasan N.A."/>
            <person name="Dawrs S.N."/>
            <person name="Norton G.J."/>
            <person name="Virdi R."/>
            <person name="Crooks J.L."/>
            <person name="Chan E.D."/>
            <person name="Honda J.R."/>
            <person name="Strong M."/>
        </authorList>
    </citation>
    <scope>NUCLEOTIDE SEQUENCE [LARGE SCALE GENOMIC DNA]</scope>
    <source>
        <strain evidence="1 2">NJH_HI04-1</strain>
    </source>
</reference>
<dbReference type="Pfam" id="PF10711">
    <property type="entry name" value="DUF2513"/>
    <property type="match status" value="1"/>
</dbReference>
<sequence>MKRDMDLVREILLAVEGGTLSFGDEDEPDGLDHPRDVVLRHLHLMEQAGLIEVMLRPLSGEIHLRGLTWAGYDFLDAVRDPEVWKRTKEGASKMGGWTFGLLKDLGTAYLKHRAKDLLGLDL</sequence>
<dbReference type="EMBL" id="JAQYXP010000009">
    <property type="protein sequence ID" value="MEN3238945.1"/>
    <property type="molecule type" value="Genomic_DNA"/>
</dbReference>
<name>A0ABV0A8R3_9HYPH</name>
<dbReference type="RefSeq" id="WP_346013894.1">
    <property type="nucleotide sequence ID" value="NZ_JAQYXP010000009.1"/>
</dbReference>
<keyword evidence="2" id="KW-1185">Reference proteome</keyword>
<gene>
    <name evidence="1" type="ORF">PUR29_36530</name>
</gene>
<organism evidence="1 2">
    <name type="scientific">Methylobacterium ajmalii</name>
    <dbReference type="NCBI Taxonomy" id="2738439"/>
    <lineage>
        <taxon>Bacteria</taxon>
        <taxon>Pseudomonadati</taxon>
        <taxon>Pseudomonadota</taxon>
        <taxon>Alphaproteobacteria</taxon>
        <taxon>Hyphomicrobiales</taxon>
        <taxon>Methylobacteriaceae</taxon>
        <taxon>Methylobacterium</taxon>
    </lineage>
</organism>
<proteinExistence type="predicted"/>
<comment type="caution">
    <text evidence="1">The sequence shown here is derived from an EMBL/GenBank/DDBJ whole genome shotgun (WGS) entry which is preliminary data.</text>
</comment>
<evidence type="ECO:0000313" key="2">
    <source>
        <dbReference type="Proteomes" id="UP001407347"/>
    </source>
</evidence>
<protein>
    <submittedName>
        <fullName evidence="1">DUF2513 domain-containing protein</fullName>
    </submittedName>
</protein>
<dbReference type="InterPro" id="IPR019650">
    <property type="entry name" value="DUF2513"/>
</dbReference>
<accession>A0ABV0A8R3</accession>
<evidence type="ECO:0000313" key="1">
    <source>
        <dbReference type="EMBL" id="MEN3238945.1"/>
    </source>
</evidence>